<proteinExistence type="predicted"/>
<protein>
    <submittedName>
        <fullName evidence="1">Uncharacterized protein</fullName>
    </submittedName>
</protein>
<reference evidence="1" key="1">
    <citation type="submission" date="2018-05" db="EMBL/GenBank/DDBJ databases">
        <authorList>
            <person name="Lanie J.A."/>
            <person name="Ng W.-L."/>
            <person name="Kazmierczak K.M."/>
            <person name="Andrzejewski T.M."/>
            <person name="Davidsen T.M."/>
            <person name="Wayne K.J."/>
            <person name="Tettelin H."/>
            <person name="Glass J.I."/>
            <person name="Rusch D."/>
            <person name="Podicherti R."/>
            <person name="Tsui H.-C.T."/>
            <person name="Winkler M.E."/>
        </authorList>
    </citation>
    <scope>NUCLEOTIDE SEQUENCE</scope>
</reference>
<dbReference type="AlphaFoldDB" id="A0A383C4F4"/>
<name>A0A383C4F4_9ZZZZ</name>
<accession>A0A383C4F4</accession>
<gene>
    <name evidence="1" type="ORF">METZ01_LOCUS480131</name>
</gene>
<dbReference type="EMBL" id="UINC01205895">
    <property type="protein sequence ID" value="SVE27277.1"/>
    <property type="molecule type" value="Genomic_DNA"/>
</dbReference>
<organism evidence="1">
    <name type="scientific">marine metagenome</name>
    <dbReference type="NCBI Taxonomy" id="408172"/>
    <lineage>
        <taxon>unclassified sequences</taxon>
        <taxon>metagenomes</taxon>
        <taxon>ecological metagenomes</taxon>
    </lineage>
</organism>
<evidence type="ECO:0000313" key="1">
    <source>
        <dbReference type="EMBL" id="SVE27277.1"/>
    </source>
</evidence>
<feature type="non-terminal residue" evidence="1">
    <location>
        <position position="151"/>
    </location>
</feature>
<sequence length="151" mass="18371">MSPELLKCKEKCNKFFRNQTRYLERREFVNKFNETSFRYFITLPLQNQFLSNLDLSSKFSQFIINLNRKIFTRKELNRNLSLKVLPIIEKNNHIHFLIDSPECKRLEEVDDPEEYIKQKVISLIRKMRLFSLKLLDPTFSKFFKKIKNIDD</sequence>